<evidence type="ECO:0000259" key="9">
    <source>
        <dbReference type="PROSITE" id="PS50003"/>
    </source>
</evidence>
<comment type="caution">
    <text evidence="12">The sequence shown here is derived from an EMBL/GenBank/DDBJ whole genome shotgun (WGS) entry which is preliminary data.</text>
</comment>
<dbReference type="Gene3D" id="2.30.29.30">
    <property type="entry name" value="Pleckstrin-homology domain (PH domain)/Phosphotyrosine-binding domain (PTB)"/>
    <property type="match status" value="1"/>
</dbReference>
<dbReference type="GO" id="GO:0032012">
    <property type="term" value="P:regulation of ARF protein signal transduction"/>
    <property type="evidence" value="ECO:0007669"/>
    <property type="project" value="InterPro"/>
</dbReference>
<keyword evidence="3" id="KW-0805">Transcription regulation</keyword>
<feature type="domain" description="SEC7" evidence="11">
    <location>
        <begin position="450"/>
        <end position="618"/>
    </location>
</feature>
<dbReference type="InterPro" id="IPR036864">
    <property type="entry name" value="Zn2-C6_fun-type_DNA-bd_sf"/>
</dbReference>
<dbReference type="InterPro" id="IPR052360">
    <property type="entry name" value="Transcr_Regulatory_Proteins"/>
</dbReference>
<dbReference type="EMBL" id="JAAMPI010000256">
    <property type="protein sequence ID" value="KAF4633466.1"/>
    <property type="molecule type" value="Genomic_DNA"/>
</dbReference>
<feature type="region of interest" description="Disordered" evidence="8">
    <location>
        <begin position="355"/>
        <end position="447"/>
    </location>
</feature>
<feature type="region of interest" description="Disordered" evidence="8">
    <location>
        <begin position="1"/>
        <end position="95"/>
    </location>
</feature>
<organism evidence="12 13">
    <name type="scientific">Cudoniella acicularis</name>
    <dbReference type="NCBI Taxonomy" id="354080"/>
    <lineage>
        <taxon>Eukaryota</taxon>
        <taxon>Fungi</taxon>
        <taxon>Dikarya</taxon>
        <taxon>Ascomycota</taxon>
        <taxon>Pezizomycotina</taxon>
        <taxon>Leotiomycetes</taxon>
        <taxon>Helotiales</taxon>
        <taxon>Tricladiaceae</taxon>
        <taxon>Cudoniella</taxon>
    </lineage>
</organism>
<keyword evidence="7" id="KW-0175">Coiled coil</keyword>
<dbReference type="InterPro" id="IPR000904">
    <property type="entry name" value="Sec7_dom"/>
</dbReference>
<keyword evidence="6" id="KW-0539">Nucleus</keyword>
<feature type="compositionally biased region" description="Basic and acidic residues" evidence="8">
    <location>
        <begin position="160"/>
        <end position="185"/>
    </location>
</feature>
<feature type="region of interest" description="Disordered" evidence="8">
    <location>
        <begin position="1100"/>
        <end position="1134"/>
    </location>
</feature>
<evidence type="ECO:0000256" key="6">
    <source>
        <dbReference type="ARBA" id="ARBA00023242"/>
    </source>
</evidence>
<accession>A0A8H4RQB3</accession>
<dbReference type="Pfam" id="PF00172">
    <property type="entry name" value="Zn_clus"/>
    <property type="match status" value="1"/>
</dbReference>
<feature type="region of interest" description="Disordered" evidence="8">
    <location>
        <begin position="1002"/>
        <end position="1062"/>
    </location>
</feature>
<dbReference type="SMART" id="SM00066">
    <property type="entry name" value="GAL4"/>
    <property type="match status" value="1"/>
</dbReference>
<keyword evidence="1" id="KW-0479">Metal-binding</keyword>
<feature type="compositionally biased region" description="Low complexity" evidence="8">
    <location>
        <begin position="289"/>
        <end position="300"/>
    </location>
</feature>
<dbReference type="GO" id="GO:0005085">
    <property type="term" value="F:guanyl-nucleotide exchange factor activity"/>
    <property type="evidence" value="ECO:0007669"/>
    <property type="project" value="InterPro"/>
</dbReference>
<feature type="compositionally biased region" description="Polar residues" evidence="8">
    <location>
        <begin position="374"/>
        <end position="384"/>
    </location>
</feature>
<dbReference type="InterPro" id="IPR011993">
    <property type="entry name" value="PH-like_dom_sf"/>
</dbReference>
<feature type="compositionally biased region" description="Polar residues" evidence="8">
    <location>
        <begin position="1431"/>
        <end position="1442"/>
    </location>
</feature>
<keyword evidence="13" id="KW-1185">Reference proteome</keyword>
<evidence type="ECO:0000259" key="10">
    <source>
        <dbReference type="PROSITE" id="PS50048"/>
    </source>
</evidence>
<sequence>MPSLPGLLRRRGPTSDIDIRRHSFLTPEATNTPPVVHGRASEQIPRRPSATEFLAPLGGDGTSASRASAESGLDQLERSVSPPVQKETQKHRRFSMLKFRHASDSQLSTRARKQAAEAVAGPPPIPHPPEIITTAPTMDINASKMVKKKSRVRLPGRARSTMDVHAEEPPKAPTKIEKKERRKTMSETAPSGSKGRVTFDEPARPSTQTAGSSPPAYGDDVNSTLALPITRLSESSRSDGSSGEHGVYATTTTTTHTVQTTTTFFRIPRRKKTPAPLFDLSHLPQKSNPAAPRASASSSRLPGTESLATRVLRSPSADDIGGNRDFPSPLPSPSHSALAKSSSSFAVASVPLFRNGSTASSISSPTRARLGQRGRSSTLSSLRNMPSDDNLPTPTLPASGRTSTSTGRKSFGDLFGLSHRLRQNSEPPFPRNSGPATPGSSTSINNSMQLTREPIVLPERHEDDTPAKYLVRLEEAVSRGVVASVLSKGTDPFSQAVLRSYMRGFGFFGDPMDMAIRKLLMEVELPKETQQIDRCLQGFADRYHECNPGIYASPDQAYFIAFSLLILHTDVFNKNNKHKMQKPDYLKNTRGEGIFDEILEYDLDINGERIIQHKMKKKSIFPRGNVDPTKRPSKEPVDPYTLIIDSKLDTLRPNLKEVMYLEEHYTYLGTAPSLNLGDLQKTFFRTGILQIVSARSRPDAFMTEKTLTNPDEAHPGIVDIKITKVGLLWRKDAKKKKTRSPWQEWGAILTGAQLYFFRNTTWIKTLMHQHETHIKQGHDGIPVIFKPPLEQFKPDALMSTDDAVALLDSTYKKHKNAFIFVRHGGFEETFLADNEHEMNDWLAKLNYAAAFRTSGVRMRGVVGGHYEGQRTRGIRRLESHNDSTRSVQTPTGEVTISSGKIDMKMAQDILAARREIMLQKISEAEEKLVHAQKQLDAQLRNARHLQILAPIQAKTREQVVLAAGRMAAQLKWGRMEIWRLKCHKDILLMDLEEERNSDGIVPKAEIVGETPMSERSTLARIHSKSSTLAPQRTARSPTLHSANRPSTSTQQTPQAEGEQEMEDMFQTPTMLSTSSSFHKQHASWELPPLTFDARQARKPSFSSALASSPSLAPTPSKSSLKPPFNGDAPRPQTPNVDAAEQAVLEQSGLVEAEKSPMRKRSIGPESEESKDLVVEKEKIERGKIRRSLHRTLREAHVPNHHRSRKGKDSSSSAGLSEDGNKEDVLSRGTGSFVVHGKKASVITFGSELQSMSPDERLRLRRASHKEEPGSAAATTINDDFRSVLAEPIEFHERHDSGATASTATARSFRELHQKLHPYGAGIPAIVTSDGEDSEAAVSFSDGRHTPLPPLEDEDEEGDSYFSQPASQNKQAMFYTPEASNSPTRAEFYEKHHGALERENIEDQASGSERLRTPPIQADSATRAMSTGGGRNNTRLPQAPSNGNKIRLSFINQPEGKIQEAAVRKKIRQHAMNHHVSKSKPPGTKLALPLQVELEVPAGFGDVLNAEAGMFSGIGVSGGFFADADTSQLSASTQYHHHTGHPSSHTDHTRHLLNTSRPSAGTSLAGDNSTIRPFAEPGPGELDRGQSEEAARRKASKPKVRTGCKTCKLRRIKCDETKPACLRCLRHFGSCEGYGTRKDYADKPRIITPKGDNSQLTSYHPSFSIRFQNEMESLYFQTFKNETSTELSGIFKVSFWTQIVLQEFHGQEFVRHAVLAIGALHKSVKTAYAAISTPGQDAANFRVQAQKHRESALKQYGKALQLMRSISPLEAHDFRNVLIASLLVFAFETLCGQPDMALSQFLIGDAMICKWLLRLGIASGLTSPATHVVEDGLLSAYTQIDLQMMMFTDVRPFKTHELGKVQGSHTIANMPSEFDLTEAQPYLQLIMRRSCHFIISSLHLSKSASLQRDFLAKLPRRRIDITSGSMIYSSPYMIPKELHEERQAYLSDIQRWSLAFDSLCNQPLCGDPLASTGLTLLKLHSLSIKIAIAGTIFTEECSYDQFLPGFKEIVSLARLISAACLEYSHNGPSFRIDFGIVSPLLIVLLRCRDNNVRHEALEILQSSDYQDGPWDQVIVAKAARWIVEVEERGMLEDGYIPESERVRLSRIMISMESRRAIVQCVRRDGRLNEGGEQHLEWEERVFDLDEDLTV</sequence>
<evidence type="ECO:0000259" key="11">
    <source>
        <dbReference type="PROSITE" id="PS50190"/>
    </source>
</evidence>
<dbReference type="SUPFAM" id="SSF50729">
    <property type="entry name" value="PH domain-like"/>
    <property type="match status" value="1"/>
</dbReference>
<dbReference type="PROSITE" id="PS50190">
    <property type="entry name" value="SEC7"/>
    <property type="match status" value="1"/>
</dbReference>
<dbReference type="InterPro" id="IPR021858">
    <property type="entry name" value="Fun_TF"/>
</dbReference>
<feature type="compositionally biased region" description="Low complexity" evidence="8">
    <location>
        <begin position="1100"/>
        <end position="1123"/>
    </location>
</feature>
<feature type="compositionally biased region" description="Polar residues" evidence="8">
    <location>
        <begin position="434"/>
        <end position="447"/>
    </location>
</feature>
<evidence type="ECO:0000256" key="2">
    <source>
        <dbReference type="ARBA" id="ARBA00022833"/>
    </source>
</evidence>
<evidence type="ECO:0000313" key="12">
    <source>
        <dbReference type="EMBL" id="KAF4633466.1"/>
    </source>
</evidence>
<protein>
    <submittedName>
        <fullName evidence="12">Uncharacterized protein</fullName>
    </submittedName>
</protein>
<dbReference type="GO" id="GO:0000981">
    <property type="term" value="F:DNA-binding transcription factor activity, RNA polymerase II-specific"/>
    <property type="evidence" value="ECO:0007669"/>
    <property type="project" value="InterPro"/>
</dbReference>
<dbReference type="InterPro" id="IPR023394">
    <property type="entry name" value="Sec7_C_sf"/>
</dbReference>
<evidence type="ECO:0000313" key="13">
    <source>
        <dbReference type="Proteomes" id="UP000566819"/>
    </source>
</evidence>
<dbReference type="InterPro" id="IPR035999">
    <property type="entry name" value="Sec7_dom_sf"/>
</dbReference>
<dbReference type="InterPro" id="IPR001849">
    <property type="entry name" value="PH_domain"/>
</dbReference>
<feature type="compositionally biased region" description="Polar residues" evidence="8">
    <location>
        <begin position="1024"/>
        <end position="1054"/>
    </location>
</feature>
<dbReference type="Gene3D" id="1.10.1000.11">
    <property type="entry name" value="Arf Nucleotide-binding Site Opener,domain 2"/>
    <property type="match status" value="1"/>
</dbReference>
<feature type="region of interest" description="Disordered" evidence="8">
    <location>
        <begin position="1322"/>
        <end position="1362"/>
    </location>
</feature>
<keyword evidence="5" id="KW-0804">Transcription</keyword>
<reference evidence="12 13" key="1">
    <citation type="submission" date="2020-03" db="EMBL/GenBank/DDBJ databases">
        <title>Draft Genome Sequence of Cudoniella acicularis.</title>
        <authorList>
            <person name="Buettner E."/>
            <person name="Kellner H."/>
        </authorList>
    </citation>
    <scope>NUCLEOTIDE SEQUENCE [LARGE SCALE GENOMIC DNA]</scope>
    <source>
        <strain evidence="12 13">DSM 108380</strain>
    </source>
</reference>
<dbReference type="OrthoDB" id="430364at2759"/>
<feature type="region of interest" description="Disordered" evidence="8">
    <location>
        <begin position="1400"/>
        <end position="1442"/>
    </location>
</feature>
<dbReference type="Proteomes" id="UP000566819">
    <property type="component" value="Unassembled WGS sequence"/>
</dbReference>
<dbReference type="PROSITE" id="PS50003">
    <property type="entry name" value="PH_DOMAIN"/>
    <property type="match status" value="1"/>
</dbReference>
<keyword evidence="4" id="KW-0238">DNA-binding</keyword>
<dbReference type="Pfam" id="PF01369">
    <property type="entry name" value="Sec7"/>
    <property type="match status" value="1"/>
</dbReference>
<feature type="region of interest" description="Disordered" evidence="8">
    <location>
        <begin position="1146"/>
        <end position="1226"/>
    </location>
</feature>
<evidence type="ECO:0000256" key="3">
    <source>
        <dbReference type="ARBA" id="ARBA00023015"/>
    </source>
</evidence>
<feature type="region of interest" description="Disordered" evidence="8">
    <location>
        <begin position="1530"/>
        <end position="1596"/>
    </location>
</feature>
<gene>
    <name evidence="12" type="ORF">G7Y89_g4644</name>
</gene>
<evidence type="ECO:0000256" key="8">
    <source>
        <dbReference type="SAM" id="MobiDB-lite"/>
    </source>
</evidence>
<dbReference type="GO" id="GO:0008270">
    <property type="term" value="F:zinc ion binding"/>
    <property type="evidence" value="ECO:0007669"/>
    <property type="project" value="InterPro"/>
</dbReference>
<feature type="compositionally biased region" description="Basic residues" evidence="8">
    <location>
        <begin position="147"/>
        <end position="156"/>
    </location>
</feature>
<feature type="region of interest" description="Disordered" evidence="8">
    <location>
        <begin position="147"/>
        <end position="338"/>
    </location>
</feature>
<dbReference type="Pfam" id="PF11951">
    <property type="entry name" value="Fungal_trans_2"/>
    <property type="match status" value="1"/>
</dbReference>
<dbReference type="PROSITE" id="PS00463">
    <property type="entry name" value="ZN2_CY6_FUNGAL_1"/>
    <property type="match status" value="1"/>
</dbReference>
<feature type="coiled-coil region" evidence="7">
    <location>
        <begin position="914"/>
        <end position="941"/>
    </location>
</feature>
<feature type="compositionally biased region" description="Low complexity" evidence="8">
    <location>
        <begin position="399"/>
        <end position="408"/>
    </location>
</feature>
<feature type="compositionally biased region" description="Polar residues" evidence="8">
    <location>
        <begin position="1551"/>
        <end position="1570"/>
    </location>
</feature>
<feature type="domain" description="PH" evidence="9">
    <location>
        <begin position="721"/>
        <end position="850"/>
    </location>
</feature>
<feature type="compositionally biased region" description="Basic and acidic residues" evidence="8">
    <location>
        <begin position="1580"/>
        <end position="1591"/>
    </location>
</feature>
<dbReference type="GO" id="GO:0003677">
    <property type="term" value="F:DNA binding"/>
    <property type="evidence" value="ECO:0007669"/>
    <property type="project" value="UniProtKB-KW"/>
</dbReference>
<dbReference type="SUPFAM" id="SSF57701">
    <property type="entry name" value="Zn2/Cys6 DNA-binding domain"/>
    <property type="match status" value="1"/>
</dbReference>
<dbReference type="InterPro" id="IPR001138">
    <property type="entry name" value="Zn2Cys6_DnaBD"/>
</dbReference>
<feature type="compositionally biased region" description="Polar residues" evidence="8">
    <location>
        <begin position="355"/>
        <end position="366"/>
    </location>
</feature>
<dbReference type="PROSITE" id="PS50048">
    <property type="entry name" value="ZN2_CY6_FUNGAL_2"/>
    <property type="match status" value="1"/>
</dbReference>
<dbReference type="CDD" id="cd00067">
    <property type="entry name" value="GAL4"/>
    <property type="match status" value="1"/>
</dbReference>
<evidence type="ECO:0000256" key="4">
    <source>
        <dbReference type="ARBA" id="ARBA00023125"/>
    </source>
</evidence>
<evidence type="ECO:0000256" key="7">
    <source>
        <dbReference type="SAM" id="Coils"/>
    </source>
</evidence>
<feature type="domain" description="Zn(2)-C6 fungal-type" evidence="10">
    <location>
        <begin position="1602"/>
        <end position="1630"/>
    </location>
</feature>
<dbReference type="PANTHER" id="PTHR36206:SF4">
    <property type="entry name" value="HYPOTHETICAL CONSERVED PROTEIN (EUROFUNG)-RELATED"/>
    <property type="match status" value="1"/>
</dbReference>
<dbReference type="Gene3D" id="4.10.240.10">
    <property type="entry name" value="Zn(2)-C6 fungal-type DNA-binding domain"/>
    <property type="match status" value="1"/>
</dbReference>
<feature type="compositionally biased region" description="Basic and acidic residues" evidence="8">
    <location>
        <begin position="1167"/>
        <end position="1182"/>
    </location>
</feature>
<dbReference type="PANTHER" id="PTHR36206">
    <property type="entry name" value="ASPERCRYPTIN BIOSYNTHESIS CLUSTER-SPECIFIC TRANSCRIPTION REGULATOR ATNN-RELATED"/>
    <property type="match status" value="1"/>
</dbReference>
<evidence type="ECO:0000256" key="1">
    <source>
        <dbReference type="ARBA" id="ARBA00022723"/>
    </source>
</evidence>
<evidence type="ECO:0000256" key="5">
    <source>
        <dbReference type="ARBA" id="ARBA00023163"/>
    </source>
</evidence>
<keyword evidence="2" id="KW-0862">Zinc</keyword>
<dbReference type="SMART" id="SM00222">
    <property type="entry name" value="Sec7"/>
    <property type="match status" value="1"/>
</dbReference>
<proteinExistence type="predicted"/>
<feature type="compositionally biased region" description="Low complexity" evidence="8">
    <location>
        <begin position="250"/>
        <end position="263"/>
    </location>
</feature>
<name>A0A8H4RQB3_9HELO</name>
<dbReference type="SUPFAM" id="SSF48425">
    <property type="entry name" value="Sec7 domain"/>
    <property type="match status" value="1"/>
</dbReference>